<evidence type="ECO:0000313" key="2">
    <source>
        <dbReference type="Proteomes" id="UP000004344"/>
    </source>
</evidence>
<evidence type="ECO:0000313" key="1">
    <source>
        <dbReference type="EMBL" id="EHC10661.1"/>
    </source>
</evidence>
<protein>
    <recommendedName>
        <fullName evidence="3">RAMA domain-containing protein</fullName>
    </recommendedName>
</protein>
<accession>G6FXK1</accession>
<keyword evidence="2" id="KW-1185">Reference proteome</keyword>
<dbReference type="RefSeq" id="WP_009458806.1">
    <property type="nucleotide sequence ID" value="NZ_AGIZ01000011.1"/>
</dbReference>
<proteinExistence type="predicted"/>
<comment type="caution">
    <text evidence="1">The sequence shown here is derived from an EMBL/GenBank/DDBJ whole genome shotgun (WGS) entry which is preliminary data.</text>
</comment>
<reference evidence="1 2" key="1">
    <citation type="submission" date="2011-09" db="EMBL/GenBank/DDBJ databases">
        <title>The draft genome of Fischerella sp. JSC-11.</title>
        <authorList>
            <consortium name="US DOE Joint Genome Institute (JGI-PGF)"/>
            <person name="Lucas S."/>
            <person name="Han J."/>
            <person name="Lapidus A."/>
            <person name="Cheng J.-F."/>
            <person name="Goodwin L."/>
            <person name="Pitluck S."/>
            <person name="Peters L."/>
            <person name="Land M.L."/>
            <person name="Hauser L."/>
            <person name="Sarkisova S."/>
            <person name="Bryant D.A."/>
            <person name="Brown I."/>
            <person name="Woyke T.J."/>
        </authorList>
    </citation>
    <scope>NUCLEOTIDE SEQUENCE [LARGE SCALE GENOMIC DNA]</scope>
    <source>
        <strain evidence="1 2">JSC-11</strain>
    </source>
</reference>
<organism evidence="1 2">
    <name type="scientific">Fischerella thermalis JSC-11</name>
    <dbReference type="NCBI Taxonomy" id="741277"/>
    <lineage>
        <taxon>Bacteria</taxon>
        <taxon>Bacillati</taxon>
        <taxon>Cyanobacteriota</taxon>
        <taxon>Cyanophyceae</taxon>
        <taxon>Nostocales</taxon>
        <taxon>Hapalosiphonaceae</taxon>
        <taxon>Fischerella</taxon>
    </lineage>
</organism>
<gene>
    <name evidence="1" type="ORF">FJSC11DRAFT_3600</name>
</gene>
<sequence>MYIHLNDSDISQMPERLRHLFLEWLPEHLKTKNSSFSQGLVHKLSQTELSSKQLHIFESPTQEENAEHSQVRLSQLFDAGITKKGMSVRVKLKREVAKKLQRDYINGLEISVKGTIVYNGEEFDKPSPLAAKINGGAINGWEYIEVKKDDKWVRLEELRKIWRKTNG</sequence>
<evidence type="ECO:0008006" key="3">
    <source>
        <dbReference type="Google" id="ProtNLM"/>
    </source>
</evidence>
<dbReference type="PATRIC" id="fig|741277.3.peg.3021"/>
<dbReference type="AlphaFoldDB" id="G6FXK1"/>
<name>G6FXK1_9CYAN</name>
<dbReference type="Proteomes" id="UP000004344">
    <property type="component" value="Unassembled WGS sequence"/>
</dbReference>
<dbReference type="EMBL" id="AGIZ01000011">
    <property type="protein sequence ID" value="EHC10661.1"/>
    <property type="molecule type" value="Genomic_DNA"/>
</dbReference>